<keyword evidence="12" id="KW-0969">Cilium</keyword>
<sequence length="267" mass="29410">MAKKKHEEEHENHERWLVSYADFITLLFAFFVVMYSVSRVDNKRLSQATESIKWALHMNGTGGVGKLPLFDGPPSDGGDVVSAPAGGGGTSAAQRAAIENFRRKIENRVRPFIMQRPGPTAVTVSVEGQRVTVRLAAADFFDAGQAALRPQIMPLLDAIAEEVVPLERPLRIEGHTDDTPVAGDRFHDNWELSAARAATVASYLERAHHADPHRLSATGFASTRPIAQGDTLEARELNRRVEMVVELELKAPPRPRKDPPPLDPLPH</sequence>
<keyword evidence="13" id="KW-1185">Reference proteome</keyword>
<evidence type="ECO:0000259" key="11">
    <source>
        <dbReference type="PROSITE" id="PS51123"/>
    </source>
</evidence>
<keyword evidence="12" id="KW-0282">Flagellum</keyword>
<evidence type="ECO:0000256" key="2">
    <source>
        <dbReference type="ARBA" id="ARBA00004442"/>
    </source>
</evidence>
<dbReference type="InterPro" id="IPR025713">
    <property type="entry name" value="MotB-like_N_dom"/>
</dbReference>
<evidence type="ECO:0000256" key="4">
    <source>
        <dbReference type="ARBA" id="ARBA00022475"/>
    </source>
</evidence>
<evidence type="ECO:0000256" key="8">
    <source>
        <dbReference type="ARBA" id="ARBA00023237"/>
    </source>
</evidence>
<dbReference type="CDD" id="cd07185">
    <property type="entry name" value="OmpA_C-like"/>
    <property type="match status" value="1"/>
</dbReference>
<dbReference type="Pfam" id="PF13677">
    <property type="entry name" value="MotB_plug"/>
    <property type="match status" value="1"/>
</dbReference>
<gene>
    <name evidence="12" type="primary">motB</name>
    <name evidence="12" type="ORF">AMYX_17270</name>
</gene>
<dbReference type="PANTHER" id="PTHR30329">
    <property type="entry name" value="STATOR ELEMENT OF FLAGELLAR MOTOR COMPLEX"/>
    <property type="match status" value="1"/>
</dbReference>
<name>A0A7I9VKP4_9BACT</name>
<evidence type="ECO:0000256" key="3">
    <source>
        <dbReference type="ARBA" id="ARBA00008914"/>
    </source>
</evidence>
<evidence type="ECO:0000256" key="5">
    <source>
        <dbReference type="ARBA" id="ARBA00022692"/>
    </source>
</evidence>
<keyword evidence="4" id="KW-1003">Cell membrane</keyword>
<evidence type="ECO:0000256" key="6">
    <source>
        <dbReference type="ARBA" id="ARBA00022989"/>
    </source>
</evidence>
<dbReference type="AlphaFoldDB" id="A0A7I9VKP4"/>
<keyword evidence="7 9" id="KW-0472">Membrane</keyword>
<evidence type="ECO:0000256" key="9">
    <source>
        <dbReference type="PROSITE-ProRule" id="PRU00473"/>
    </source>
</evidence>
<comment type="subcellular location">
    <subcellularLocation>
        <location evidence="1">Cell membrane</location>
        <topology evidence="1">Single-pass membrane protein</topology>
    </subcellularLocation>
    <subcellularLocation>
        <location evidence="2">Cell outer membrane</location>
    </subcellularLocation>
</comment>
<dbReference type="InterPro" id="IPR006665">
    <property type="entry name" value="OmpA-like"/>
</dbReference>
<dbReference type="RefSeq" id="WP_176064487.1">
    <property type="nucleotide sequence ID" value="NZ_BJTG01000004.1"/>
</dbReference>
<evidence type="ECO:0000256" key="1">
    <source>
        <dbReference type="ARBA" id="ARBA00004162"/>
    </source>
</evidence>
<dbReference type="PRINTS" id="PR01021">
    <property type="entry name" value="OMPADOMAIN"/>
</dbReference>
<evidence type="ECO:0000256" key="10">
    <source>
        <dbReference type="SAM" id="Phobius"/>
    </source>
</evidence>
<protein>
    <submittedName>
        <fullName evidence="12">Flagellar basal body stator protein MotB</fullName>
    </submittedName>
</protein>
<keyword evidence="12" id="KW-0966">Cell projection</keyword>
<dbReference type="EMBL" id="BJTG01000004">
    <property type="protein sequence ID" value="GEJ56986.1"/>
    <property type="molecule type" value="Genomic_DNA"/>
</dbReference>
<dbReference type="InterPro" id="IPR036737">
    <property type="entry name" value="OmpA-like_sf"/>
</dbReference>
<comment type="caution">
    <text evidence="12">The sequence shown here is derived from an EMBL/GenBank/DDBJ whole genome shotgun (WGS) entry which is preliminary data.</text>
</comment>
<dbReference type="GO" id="GO:0009279">
    <property type="term" value="C:cell outer membrane"/>
    <property type="evidence" value="ECO:0007669"/>
    <property type="project" value="UniProtKB-SubCell"/>
</dbReference>
<evidence type="ECO:0000313" key="12">
    <source>
        <dbReference type="EMBL" id="GEJ56986.1"/>
    </source>
</evidence>
<dbReference type="Pfam" id="PF00691">
    <property type="entry name" value="OmpA"/>
    <property type="match status" value="1"/>
</dbReference>
<accession>A0A7I9VKP4</accession>
<dbReference type="InterPro" id="IPR006664">
    <property type="entry name" value="OMP_bac"/>
</dbReference>
<evidence type="ECO:0000256" key="7">
    <source>
        <dbReference type="ARBA" id="ARBA00023136"/>
    </source>
</evidence>
<dbReference type="SUPFAM" id="SSF103088">
    <property type="entry name" value="OmpA-like"/>
    <property type="match status" value="1"/>
</dbReference>
<dbReference type="GO" id="GO:0005886">
    <property type="term" value="C:plasma membrane"/>
    <property type="evidence" value="ECO:0007669"/>
    <property type="project" value="UniProtKB-SubCell"/>
</dbReference>
<reference evidence="13" key="1">
    <citation type="journal article" date="2020" name="Appl. Environ. Microbiol.">
        <title>Diazotrophic Anaeromyxobacter Isolates from Soils.</title>
        <authorList>
            <person name="Masuda Y."/>
            <person name="Yamanaka H."/>
            <person name="Xu Z.X."/>
            <person name="Shiratori Y."/>
            <person name="Aono T."/>
            <person name="Amachi S."/>
            <person name="Senoo K."/>
            <person name="Itoh H."/>
        </authorList>
    </citation>
    <scope>NUCLEOTIDE SEQUENCE [LARGE SCALE GENOMIC DNA]</scope>
    <source>
        <strain evidence="13">R267</strain>
    </source>
</reference>
<dbReference type="PANTHER" id="PTHR30329:SF21">
    <property type="entry name" value="LIPOPROTEIN YIAD-RELATED"/>
    <property type="match status" value="1"/>
</dbReference>
<feature type="transmembrane region" description="Helical" evidence="10">
    <location>
        <begin position="17"/>
        <end position="37"/>
    </location>
</feature>
<keyword evidence="8" id="KW-0998">Cell outer membrane</keyword>
<comment type="similarity">
    <text evidence="3">Belongs to the MotB family.</text>
</comment>
<organism evidence="12 13">
    <name type="scientific">Anaeromyxobacter diazotrophicus</name>
    <dbReference type="NCBI Taxonomy" id="2590199"/>
    <lineage>
        <taxon>Bacteria</taxon>
        <taxon>Pseudomonadati</taxon>
        <taxon>Myxococcota</taxon>
        <taxon>Myxococcia</taxon>
        <taxon>Myxococcales</taxon>
        <taxon>Cystobacterineae</taxon>
        <taxon>Anaeromyxobacteraceae</taxon>
        <taxon>Anaeromyxobacter</taxon>
    </lineage>
</organism>
<proteinExistence type="inferred from homology"/>
<dbReference type="Proteomes" id="UP000503640">
    <property type="component" value="Unassembled WGS sequence"/>
</dbReference>
<dbReference type="PROSITE" id="PS51123">
    <property type="entry name" value="OMPA_2"/>
    <property type="match status" value="1"/>
</dbReference>
<evidence type="ECO:0000313" key="13">
    <source>
        <dbReference type="Proteomes" id="UP000503640"/>
    </source>
</evidence>
<dbReference type="Gene3D" id="3.30.1330.60">
    <property type="entry name" value="OmpA-like domain"/>
    <property type="match status" value="1"/>
</dbReference>
<feature type="domain" description="OmpA-like" evidence="11">
    <location>
        <begin position="128"/>
        <end position="249"/>
    </location>
</feature>
<keyword evidence="5 10" id="KW-0812">Transmembrane</keyword>
<keyword evidence="6 10" id="KW-1133">Transmembrane helix</keyword>
<dbReference type="InterPro" id="IPR050330">
    <property type="entry name" value="Bact_OuterMem_StrucFunc"/>
</dbReference>